<proteinExistence type="predicted"/>
<comment type="caution">
    <text evidence="1">The sequence shown here is derived from an EMBL/GenBank/DDBJ whole genome shotgun (WGS) entry which is preliminary data.</text>
</comment>
<dbReference type="RefSeq" id="WP_238894985.1">
    <property type="nucleotide sequence ID" value="NZ_JAKOGG010000002.1"/>
</dbReference>
<dbReference type="EMBL" id="JAKOGG010000002">
    <property type="protein sequence ID" value="MCS4555587.1"/>
    <property type="molecule type" value="Genomic_DNA"/>
</dbReference>
<gene>
    <name evidence="1" type="ORF">L9G74_03995</name>
</gene>
<protein>
    <submittedName>
        <fullName evidence="1">Uncharacterized protein</fullName>
    </submittedName>
</protein>
<name>A0ABT2FHX1_9GAMM</name>
<accession>A0ABT2FHX1</accession>
<organism evidence="1 2">
    <name type="scientific">Shewanella electrica</name>
    <dbReference type="NCBI Taxonomy" id="515560"/>
    <lineage>
        <taxon>Bacteria</taxon>
        <taxon>Pseudomonadati</taxon>
        <taxon>Pseudomonadota</taxon>
        <taxon>Gammaproteobacteria</taxon>
        <taxon>Alteromonadales</taxon>
        <taxon>Shewanellaceae</taxon>
        <taxon>Shewanella</taxon>
    </lineage>
</organism>
<dbReference type="Proteomes" id="UP001201549">
    <property type="component" value="Unassembled WGS sequence"/>
</dbReference>
<evidence type="ECO:0000313" key="2">
    <source>
        <dbReference type="Proteomes" id="UP001201549"/>
    </source>
</evidence>
<reference evidence="1 2" key="1">
    <citation type="submission" date="2022-02" db="EMBL/GenBank/DDBJ databases">
        <authorList>
            <person name="Zhuang L."/>
        </authorList>
    </citation>
    <scope>NUCLEOTIDE SEQUENCE [LARGE SCALE GENOMIC DNA]</scope>
    <source>
        <strain evidence="1 2">C32</strain>
    </source>
</reference>
<sequence>MPIKIKVLLYQGADNTAFFSAAVFAKLNRLAISLEGPLQYRPFSCRCIDECSAAFAVRTALNSLFPLAFSVGLPLKASGGCGRWVSNKKEAV</sequence>
<keyword evidence="2" id="KW-1185">Reference proteome</keyword>
<reference evidence="2" key="2">
    <citation type="submission" date="2023-07" db="EMBL/GenBank/DDBJ databases">
        <title>Shewanella mangrovi sp. nov., an acetaldehyde- degrading bacterium isolated from mangrove sediment.</title>
        <authorList>
            <person name="Liu Y."/>
        </authorList>
    </citation>
    <scope>NUCLEOTIDE SEQUENCE [LARGE SCALE GENOMIC DNA]</scope>
    <source>
        <strain evidence="2">C32</strain>
    </source>
</reference>
<evidence type="ECO:0000313" key="1">
    <source>
        <dbReference type="EMBL" id="MCS4555587.1"/>
    </source>
</evidence>